<keyword evidence="3" id="KW-0804">Transcription</keyword>
<evidence type="ECO:0000256" key="1">
    <source>
        <dbReference type="ARBA" id="ARBA00023015"/>
    </source>
</evidence>
<dbReference type="InterPro" id="IPR000524">
    <property type="entry name" value="Tscrpt_reg_HTH_GntR"/>
</dbReference>
<sequence length="234" mass="25962">MGDYTDALRRRVAERQATSLPQLIVEELENMIINGALKGGDRINESALAMRLGVSRGPVREACRQLERSRLAEFRANRGMFVREISVEQAAQLYDIRASLFGLAGRLAAERAGEDDVAGLLDVVERLRDCADMDHYYPLNVDLHRRLVALSGNPRLVELYDDISKELHLFRRHGLETDAAREISNAQHGEIVERIAAGDAVTVGRLMEEHILAGKSRMLGGSAHGVPRAVSNKE</sequence>
<gene>
    <name evidence="5" type="ORF">HNR40_006644</name>
</gene>
<evidence type="ECO:0000313" key="5">
    <source>
        <dbReference type="EMBL" id="MBB5081149.1"/>
    </source>
</evidence>
<reference evidence="5 6" key="1">
    <citation type="submission" date="2020-08" db="EMBL/GenBank/DDBJ databases">
        <title>Genomic Encyclopedia of Type Strains, Phase IV (KMG-IV): sequencing the most valuable type-strain genomes for metagenomic binning, comparative biology and taxonomic classification.</title>
        <authorList>
            <person name="Goeker M."/>
        </authorList>
    </citation>
    <scope>NUCLEOTIDE SEQUENCE [LARGE SCALE GENOMIC DNA]</scope>
    <source>
        <strain evidence="5 6">DSM 45385</strain>
    </source>
</reference>
<dbReference type="RefSeq" id="WP_221341154.1">
    <property type="nucleotide sequence ID" value="NZ_JACHIN010000010.1"/>
</dbReference>
<feature type="domain" description="HTH gntR-type" evidence="4">
    <location>
        <begin position="18"/>
        <end position="85"/>
    </location>
</feature>
<dbReference type="PROSITE" id="PS50949">
    <property type="entry name" value="HTH_GNTR"/>
    <property type="match status" value="1"/>
</dbReference>
<organism evidence="5 6">
    <name type="scientific">Nonomuraea endophytica</name>
    <dbReference type="NCBI Taxonomy" id="714136"/>
    <lineage>
        <taxon>Bacteria</taxon>
        <taxon>Bacillati</taxon>
        <taxon>Actinomycetota</taxon>
        <taxon>Actinomycetes</taxon>
        <taxon>Streptosporangiales</taxon>
        <taxon>Streptosporangiaceae</taxon>
        <taxon>Nonomuraea</taxon>
    </lineage>
</organism>
<evidence type="ECO:0000256" key="3">
    <source>
        <dbReference type="ARBA" id="ARBA00023163"/>
    </source>
</evidence>
<dbReference type="InterPro" id="IPR011711">
    <property type="entry name" value="GntR_C"/>
</dbReference>
<dbReference type="SUPFAM" id="SSF48008">
    <property type="entry name" value="GntR ligand-binding domain-like"/>
    <property type="match status" value="1"/>
</dbReference>
<dbReference type="GO" id="GO:0003677">
    <property type="term" value="F:DNA binding"/>
    <property type="evidence" value="ECO:0007669"/>
    <property type="project" value="UniProtKB-KW"/>
</dbReference>
<evidence type="ECO:0000256" key="2">
    <source>
        <dbReference type="ARBA" id="ARBA00023125"/>
    </source>
</evidence>
<protein>
    <submittedName>
        <fullName evidence="5">DNA-binding GntR family transcriptional regulator</fullName>
    </submittedName>
</protein>
<dbReference type="Proteomes" id="UP000568380">
    <property type="component" value="Unassembled WGS sequence"/>
</dbReference>
<keyword evidence="2 5" id="KW-0238">DNA-binding</keyword>
<name>A0A7W8A7V3_9ACTN</name>
<evidence type="ECO:0000313" key="6">
    <source>
        <dbReference type="Proteomes" id="UP000568380"/>
    </source>
</evidence>
<dbReference type="GO" id="GO:0003700">
    <property type="term" value="F:DNA-binding transcription factor activity"/>
    <property type="evidence" value="ECO:0007669"/>
    <property type="project" value="InterPro"/>
</dbReference>
<dbReference type="AlphaFoldDB" id="A0A7W8A7V3"/>
<dbReference type="EMBL" id="JACHIN010000010">
    <property type="protein sequence ID" value="MBB5081149.1"/>
    <property type="molecule type" value="Genomic_DNA"/>
</dbReference>
<dbReference type="PANTHER" id="PTHR43537">
    <property type="entry name" value="TRANSCRIPTIONAL REGULATOR, GNTR FAMILY"/>
    <property type="match status" value="1"/>
</dbReference>
<dbReference type="Gene3D" id="1.10.10.10">
    <property type="entry name" value="Winged helix-like DNA-binding domain superfamily/Winged helix DNA-binding domain"/>
    <property type="match status" value="1"/>
</dbReference>
<dbReference type="CDD" id="cd07377">
    <property type="entry name" value="WHTH_GntR"/>
    <property type="match status" value="1"/>
</dbReference>
<dbReference type="InterPro" id="IPR036390">
    <property type="entry name" value="WH_DNA-bd_sf"/>
</dbReference>
<dbReference type="SUPFAM" id="SSF46785">
    <property type="entry name" value="Winged helix' DNA-binding domain"/>
    <property type="match status" value="1"/>
</dbReference>
<dbReference type="InterPro" id="IPR008920">
    <property type="entry name" value="TF_FadR/GntR_C"/>
</dbReference>
<dbReference type="SMART" id="SM00345">
    <property type="entry name" value="HTH_GNTR"/>
    <property type="match status" value="1"/>
</dbReference>
<dbReference type="InterPro" id="IPR036388">
    <property type="entry name" value="WH-like_DNA-bd_sf"/>
</dbReference>
<evidence type="ECO:0000259" key="4">
    <source>
        <dbReference type="PROSITE" id="PS50949"/>
    </source>
</evidence>
<proteinExistence type="predicted"/>
<accession>A0A7W8A7V3</accession>
<dbReference type="SMART" id="SM00895">
    <property type="entry name" value="FCD"/>
    <property type="match status" value="1"/>
</dbReference>
<dbReference type="Gene3D" id="1.20.120.530">
    <property type="entry name" value="GntR ligand-binding domain-like"/>
    <property type="match status" value="1"/>
</dbReference>
<dbReference type="PANTHER" id="PTHR43537:SF49">
    <property type="entry name" value="TRANSCRIPTIONAL REGULATORY PROTEIN"/>
    <property type="match status" value="1"/>
</dbReference>
<dbReference type="Pfam" id="PF07729">
    <property type="entry name" value="FCD"/>
    <property type="match status" value="1"/>
</dbReference>
<keyword evidence="1" id="KW-0805">Transcription regulation</keyword>
<keyword evidence="6" id="KW-1185">Reference proteome</keyword>
<dbReference type="Pfam" id="PF00392">
    <property type="entry name" value="GntR"/>
    <property type="match status" value="1"/>
</dbReference>
<comment type="caution">
    <text evidence="5">The sequence shown here is derived from an EMBL/GenBank/DDBJ whole genome shotgun (WGS) entry which is preliminary data.</text>
</comment>